<dbReference type="GO" id="GO:0018800">
    <property type="term" value="F:5-oxopent-3-ene-1,2,5-tricarboxylate decarboxylase activity"/>
    <property type="evidence" value="ECO:0007669"/>
    <property type="project" value="InterPro"/>
</dbReference>
<dbReference type="InterPro" id="IPR051121">
    <property type="entry name" value="FAH"/>
</dbReference>
<evidence type="ECO:0000259" key="3">
    <source>
        <dbReference type="Pfam" id="PF01557"/>
    </source>
</evidence>
<dbReference type="RefSeq" id="WP_097157831.1">
    <property type="nucleotide sequence ID" value="NZ_JBEPMQ010000001.1"/>
</dbReference>
<evidence type="ECO:0000256" key="1">
    <source>
        <dbReference type="ARBA" id="ARBA00010211"/>
    </source>
</evidence>
<comment type="similarity">
    <text evidence="1">Belongs to the FAH family.</text>
</comment>
<gene>
    <name evidence="4" type="ORF">SAMN05877753_102676</name>
</gene>
<evidence type="ECO:0000256" key="2">
    <source>
        <dbReference type="ARBA" id="ARBA00022723"/>
    </source>
</evidence>
<dbReference type="SUPFAM" id="SSF56529">
    <property type="entry name" value="FAH"/>
    <property type="match status" value="1"/>
</dbReference>
<evidence type="ECO:0000313" key="5">
    <source>
        <dbReference type="Proteomes" id="UP000219546"/>
    </source>
</evidence>
<dbReference type="Pfam" id="PF01557">
    <property type="entry name" value="FAA_hydrolase"/>
    <property type="match status" value="1"/>
</dbReference>
<dbReference type="PANTHER" id="PTHR42796">
    <property type="entry name" value="FUMARYLACETOACETATE HYDROLASE DOMAIN-CONTAINING PROTEIN 2A-RELATED"/>
    <property type="match status" value="1"/>
</dbReference>
<organism evidence="4 5">
    <name type="scientific">Bacillus oleivorans</name>
    <dbReference type="NCBI Taxonomy" id="1448271"/>
    <lineage>
        <taxon>Bacteria</taxon>
        <taxon>Bacillati</taxon>
        <taxon>Bacillota</taxon>
        <taxon>Bacilli</taxon>
        <taxon>Bacillales</taxon>
        <taxon>Bacillaceae</taxon>
        <taxon>Bacillus</taxon>
    </lineage>
</organism>
<dbReference type="EMBL" id="OAOP01000002">
    <property type="protein sequence ID" value="SNX68700.1"/>
    <property type="molecule type" value="Genomic_DNA"/>
</dbReference>
<dbReference type="GO" id="GO:0044281">
    <property type="term" value="P:small molecule metabolic process"/>
    <property type="evidence" value="ECO:0007669"/>
    <property type="project" value="UniProtKB-ARBA"/>
</dbReference>
<dbReference type="InterPro" id="IPR036663">
    <property type="entry name" value="Fumarylacetoacetase_C_sf"/>
</dbReference>
<dbReference type="InterPro" id="IPR011234">
    <property type="entry name" value="Fumarylacetoacetase-like_C"/>
</dbReference>
<dbReference type="OrthoDB" id="9805307at2"/>
<dbReference type="Proteomes" id="UP000219546">
    <property type="component" value="Unassembled WGS sequence"/>
</dbReference>
<dbReference type="InterPro" id="IPR012686">
    <property type="entry name" value="HPA_isomer/decarb_N"/>
</dbReference>
<feature type="domain" description="Fumarylacetoacetase-like C-terminal" evidence="3">
    <location>
        <begin position="47"/>
        <end position="251"/>
    </location>
</feature>
<dbReference type="PANTHER" id="PTHR42796:SF4">
    <property type="entry name" value="FUMARYLACETOACETATE HYDROLASE DOMAIN-CONTAINING PROTEIN 2A"/>
    <property type="match status" value="1"/>
</dbReference>
<sequence length="263" mass="28854">MTTATFRLAGRSQIIEASVNPSQNTADLNGRTIKPEQIKLDAPVTGTVYGTLLNYQGNLEALSEALNQKPYYEPPKAPILYIKPKNTWIGSGADILLPSDINELEVGASLGIVIEKTATRIKKQAAFDYIAGYTIVNDISVPHFSFFRPAVKHKARDSFCPIGPWVVKKSAIENPDALTIRVFVNGEVMQENNTANLIRSVSKLLKDVTEFMTLYQGDVLLVGVPENAPLVRDQDLVRIEIEGIGALENRVISEERLFGGASL</sequence>
<keyword evidence="5" id="KW-1185">Reference proteome</keyword>
<dbReference type="GO" id="GO:0008704">
    <property type="term" value="F:5-carboxymethyl-2-hydroxymuconate delta-isomerase activity"/>
    <property type="evidence" value="ECO:0007669"/>
    <property type="project" value="InterPro"/>
</dbReference>
<protein>
    <submittedName>
        <fullName evidence="4">5-carboxy-2-oxohept-3-enedioate decarboxylase HpaG1 subunit</fullName>
    </submittedName>
</protein>
<name>A0A285CMA7_9BACI</name>
<dbReference type="NCBIfam" id="TIGR02305">
    <property type="entry name" value="HpaG-N-term"/>
    <property type="match status" value="1"/>
</dbReference>
<accession>A0A285CMA7</accession>
<dbReference type="Gene3D" id="3.90.850.10">
    <property type="entry name" value="Fumarylacetoacetase-like, C-terminal domain"/>
    <property type="match status" value="1"/>
</dbReference>
<evidence type="ECO:0000313" key="4">
    <source>
        <dbReference type="EMBL" id="SNX68700.1"/>
    </source>
</evidence>
<dbReference type="AlphaFoldDB" id="A0A285CMA7"/>
<keyword evidence="2" id="KW-0479">Metal-binding</keyword>
<reference evidence="4 5" key="1">
    <citation type="submission" date="2017-08" db="EMBL/GenBank/DDBJ databases">
        <authorList>
            <person name="de Groot N.N."/>
        </authorList>
    </citation>
    <scope>NUCLEOTIDE SEQUENCE [LARGE SCALE GENOMIC DNA]</scope>
    <source>
        <strain evidence="4 5">JC228</strain>
    </source>
</reference>
<proteinExistence type="inferred from homology"/>
<dbReference type="GO" id="GO:0046872">
    <property type="term" value="F:metal ion binding"/>
    <property type="evidence" value="ECO:0007669"/>
    <property type="project" value="UniProtKB-KW"/>
</dbReference>